<name>A0AAW5F756_CLOSY</name>
<dbReference type="RefSeq" id="WP_024739191.1">
    <property type="nucleotide sequence ID" value="NZ_JADMOJ010000020.1"/>
</dbReference>
<reference evidence="2" key="1">
    <citation type="journal article" date="2022" name="Cell Host Microbe">
        <title>Colonization of the live biotherapeutic product VE303 and modulation of the microbiota and metabolites in healthy volunteers.</title>
        <authorList>
            <person name="Dsouza M."/>
            <person name="Menon R."/>
            <person name="Crossette E."/>
            <person name="Bhattarai S.K."/>
            <person name="Schneider J."/>
            <person name="Kim Y.G."/>
            <person name="Reddy S."/>
            <person name="Caballero S."/>
            <person name="Felix C."/>
            <person name="Cornacchione L."/>
            <person name="Hendrickson J."/>
            <person name="Watson A.R."/>
            <person name="Minot S.S."/>
            <person name="Greenfield N."/>
            <person name="Schopf L."/>
            <person name="Szabady R."/>
            <person name="Patarroyo J."/>
            <person name="Smith W."/>
            <person name="Harrison P."/>
            <person name="Kuijper E.J."/>
            <person name="Kelly C.P."/>
            <person name="Olle B."/>
            <person name="Bobilev D."/>
            <person name="Silber J.L."/>
            <person name="Bucci V."/>
            <person name="Roberts B."/>
            <person name="Faith J."/>
            <person name="Norman J.M."/>
        </authorList>
    </citation>
    <scope>NUCLEOTIDE SEQUENCE</scope>
    <source>
        <strain evidence="2">VE303-04</strain>
    </source>
</reference>
<feature type="region of interest" description="Disordered" evidence="1">
    <location>
        <begin position="119"/>
        <end position="164"/>
    </location>
</feature>
<gene>
    <name evidence="2" type="ORF">K5I21_17905</name>
</gene>
<feature type="compositionally biased region" description="Basic and acidic residues" evidence="1">
    <location>
        <begin position="119"/>
        <end position="135"/>
    </location>
</feature>
<proteinExistence type="predicted"/>
<feature type="compositionally biased region" description="Polar residues" evidence="1">
    <location>
        <begin position="150"/>
        <end position="160"/>
    </location>
</feature>
<dbReference type="EMBL" id="JAINVB010000001">
    <property type="protein sequence ID" value="MCK0087716.1"/>
    <property type="molecule type" value="Genomic_DNA"/>
</dbReference>
<protein>
    <submittedName>
        <fullName evidence="2">Stage III sporulation protein AG</fullName>
    </submittedName>
</protein>
<evidence type="ECO:0000313" key="3">
    <source>
        <dbReference type="Proteomes" id="UP001203136"/>
    </source>
</evidence>
<comment type="caution">
    <text evidence="2">The sequence shown here is derived from an EMBL/GenBank/DDBJ whole genome shotgun (WGS) entry which is preliminary data.</text>
</comment>
<sequence length="213" mass="23479">MWKSGWKINKDWVKGKEKWMLLLVCGLILLILSFPPGSKKDKEEEAGAPVVQGQLVPEAKEGDSDSQTAAGKISGTQEDEERRYEKEMEQRVKDILKNVDGVGEVDVMLTLKSSKEKVLHVDRDRSRSTTEEKDSAGGTRKSQTEEMKESSLTTGTSGTQEPVIEKELQPEIEGIIISARGGGSAQVKAEISEAMEALFGLPAHKIKVLKRVE</sequence>
<feature type="region of interest" description="Disordered" evidence="1">
    <location>
        <begin position="41"/>
        <end position="87"/>
    </location>
</feature>
<dbReference type="AlphaFoldDB" id="A0AAW5F756"/>
<accession>A0AAW5F756</accession>
<evidence type="ECO:0000256" key="1">
    <source>
        <dbReference type="SAM" id="MobiDB-lite"/>
    </source>
</evidence>
<dbReference type="Proteomes" id="UP001203136">
    <property type="component" value="Unassembled WGS sequence"/>
</dbReference>
<evidence type="ECO:0000313" key="2">
    <source>
        <dbReference type="EMBL" id="MCK0087716.1"/>
    </source>
</evidence>
<organism evidence="2 3">
    <name type="scientific">Clostridium symbiosum</name>
    <name type="common">Bacteroides symbiosus</name>
    <dbReference type="NCBI Taxonomy" id="1512"/>
    <lineage>
        <taxon>Bacteria</taxon>
        <taxon>Bacillati</taxon>
        <taxon>Bacillota</taxon>
        <taxon>Clostridia</taxon>
        <taxon>Lachnospirales</taxon>
        <taxon>Lachnospiraceae</taxon>
        <taxon>Otoolea</taxon>
    </lineage>
</organism>